<reference evidence="1" key="1">
    <citation type="submission" date="2020-05" db="EMBL/GenBank/DDBJ databases">
        <title>Mycena genomes resolve the evolution of fungal bioluminescence.</title>
        <authorList>
            <person name="Tsai I.J."/>
        </authorList>
    </citation>
    <scope>NUCLEOTIDE SEQUENCE</scope>
    <source>
        <strain evidence="1">110903Hualien_Pintung</strain>
    </source>
</reference>
<evidence type="ECO:0000313" key="2">
    <source>
        <dbReference type="Proteomes" id="UP000613580"/>
    </source>
</evidence>
<protein>
    <recommendedName>
        <fullName evidence="3">F-box domain-containing protein</fullName>
    </recommendedName>
</protein>
<evidence type="ECO:0000313" key="1">
    <source>
        <dbReference type="EMBL" id="KAF7300470.1"/>
    </source>
</evidence>
<proteinExistence type="predicted"/>
<accession>A0A8H6SIT0</accession>
<evidence type="ECO:0008006" key="3">
    <source>
        <dbReference type="Google" id="ProtNLM"/>
    </source>
</evidence>
<dbReference type="SUPFAM" id="SSF52047">
    <property type="entry name" value="RNI-like"/>
    <property type="match status" value="1"/>
</dbReference>
<sequence>MDTLPLELLDLIVEHLFAGGGTGRPRQNSALHSCSLVSSKFRAPCQKLFYKSIALTSRPEGGGGVFGPYTFVEALAHFDASPHLVPYVSALDLSLAGDDATDPEDRAWLKNDVAFVVLSKFTNVSSCEFVNEGSGWRWERVPEEVPSAFLAWLALPLVRRTLRRVLSDGFRDFPMALLQALLSTASEIALQAINLQVPVASESTPALPPNRANTRDLESLTLTRCFPTSLDLLRSPRLFPLLDKLRSIRLHGNSLALPALCEAAANTLEHITLDYDHFESFVYSKPPTLPRLAHFIVQFTIHSHDESPDRTLLYVSQIQAILSSAPALLEFALQSQTEGYLSFPHEEPSCACSFIGDRMRILDATFAEHPTLEIARFDLDRDMGDLEEHRTAFKNSIREAFPKTLEKGRLGISGD</sequence>
<dbReference type="Proteomes" id="UP000613580">
    <property type="component" value="Unassembled WGS sequence"/>
</dbReference>
<name>A0A8H6SIT0_MYCCL</name>
<dbReference type="OrthoDB" id="2745898at2759"/>
<gene>
    <name evidence="1" type="ORF">HMN09_00931200</name>
</gene>
<dbReference type="EMBL" id="JACAZE010000013">
    <property type="protein sequence ID" value="KAF7300470.1"/>
    <property type="molecule type" value="Genomic_DNA"/>
</dbReference>
<keyword evidence="2" id="KW-1185">Reference proteome</keyword>
<organism evidence="1 2">
    <name type="scientific">Mycena chlorophos</name>
    <name type="common">Agaric fungus</name>
    <name type="synonym">Agaricus chlorophos</name>
    <dbReference type="NCBI Taxonomy" id="658473"/>
    <lineage>
        <taxon>Eukaryota</taxon>
        <taxon>Fungi</taxon>
        <taxon>Dikarya</taxon>
        <taxon>Basidiomycota</taxon>
        <taxon>Agaricomycotina</taxon>
        <taxon>Agaricomycetes</taxon>
        <taxon>Agaricomycetidae</taxon>
        <taxon>Agaricales</taxon>
        <taxon>Marasmiineae</taxon>
        <taxon>Mycenaceae</taxon>
        <taxon>Mycena</taxon>
    </lineage>
</organism>
<comment type="caution">
    <text evidence="1">The sequence shown here is derived from an EMBL/GenBank/DDBJ whole genome shotgun (WGS) entry which is preliminary data.</text>
</comment>
<dbReference type="AlphaFoldDB" id="A0A8H6SIT0"/>